<keyword evidence="2 5" id="KW-0479">Metal-binding</keyword>
<evidence type="ECO:0000259" key="6">
    <source>
        <dbReference type="Pfam" id="PF00107"/>
    </source>
</evidence>
<dbReference type="AlphaFoldDB" id="A0A939PMD0"/>
<dbReference type="SUPFAM" id="SSF50129">
    <property type="entry name" value="GroES-like"/>
    <property type="match status" value="1"/>
</dbReference>
<evidence type="ECO:0000256" key="3">
    <source>
        <dbReference type="ARBA" id="ARBA00022833"/>
    </source>
</evidence>
<dbReference type="Pfam" id="PF08240">
    <property type="entry name" value="ADH_N"/>
    <property type="match status" value="1"/>
</dbReference>
<evidence type="ECO:0000313" key="9">
    <source>
        <dbReference type="Proteomes" id="UP000669179"/>
    </source>
</evidence>
<dbReference type="Gene3D" id="3.90.180.10">
    <property type="entry name" value="Medium-chain alcohol dehydrogenases, catalytic domain"/>
    <property type="match status" value="1"/>
</dbReference>
<dbReference type="PANTHER" id="PTHR43401">
    <property type="entry name" value="L-THREONINE 3-DEHYDROGENASE"/>
    <property type="match status" value="1"/>
</dbReference>
<evidence type="ECO:0000256" key="4">
    <source>
        <dbReference type="ARBA" id="ARBA00023002"/>
    </source>
</evidence>
<evidence type="ECO:0000259" key="7">
    <source>
        <dbReference type="Pfam" id="PF08240"/>
    </source>
</evidence>
<keyword evidence="9" id="KW-1185">Reference proteome</keyword>
<dbReference type="EMBL" id="JAGEOJ010000034">
    <property type="protein sequence ID" value="MBO2455280.1"/>
    <property type="molecule type" value="Genomic_DNA"/>
</dbReference>
<feature type="domain" description="Alcohol dehydrogenase-like N-terminal" evidence="7">
    <location>
        <begin position="27"/>
        <end position="147"/>
    </location>
</feature>
<accession>A0A939PMD0</accession>
<evidence type="ECO:0000256" key="2">
    <source>
        <dbReference type="ARBA" id="ARBA00022723"/>
    </source>
</evidence>
<dbReference type="PANTHER" id="PTHR43401:SF5">
    <property type="entry name" value="ALCOHOL DEHYDROGENASE-RELATED"/>
    <property type="match status" value="1"/>
</dbReference>
<keyword evidence="4" id="KW-0560">Oxidoreductase</keyword>
<dbReference type="InterPro" id="IPR011032">
    <property type="entry name" value="GroES-like_sf"/>
</dbReference>
<keyword evidence="3 5" id="KW-0862">Zinc</keyword>
<gene>
    <name evidence="8" type="ORF">J4573_49930</name>
</gene>
<feature type="domain" description="Alcohol dehydrogenase-like C-terminal" evidence="6">
    <location>
        <begin position="189"/>
        <end position="324"/>
    </location>
</feature>
<dbReference type="Proteomes" id="UP000669179">
    <property type="component" value="Unassembled WGS sequence"/>
</dbReference>
<comment type="cofactor">
    <cofactor evidence="1 5">
        <name>Zn(2+)</name>
        <dbReference type="ChEBI" id="CHEBI:29105"/>
    </cofactor>
</comment>
<proteinExistence type="inferred from homology"/>
<comment type="caution">
    <text evidence="8">The sequence shown here is derived from an EMBL/GenBank/DDBJ whole genome shotgun (WGS) entry which is preliminary data.</text>
</comment>
<dbReference type="InterPro" id="IPR002328">
    <property type="entry name" value="ADH_Zn_CS"/>
</dbReference>
<dbReference type="Gene3D" id="3.40.50.720">
    <property type="entry name" value="NAD(P)-binding Rossmann-like Domain"/>
    <property type="match status" value="1"/>
</dbReference>
<organism evidence="8 9">
    <name type="scientific">Actinomadura barringtoniae</name>
    <dbReference type="NCBI Taxonomy" id="1427535"/>
    <lineage>
        <taxon>Bacteria</taxon>
        <taxon>Bacillati</taxon>
        <taxon>Actinomycetota</taxon>
        <taxon>Actinomycetes</taxon>
        <taxon>Streptosporangiales</taxon>
        <taxon>Thermomonosporaceae</taxon>
        <taxon>Actinomadura</taxon>
    </lineage>
</organism>
<dbReference type="GO" id="GO:0008270">
    <property type="term" value="F:zinc ion binding"/>
    <property type="evidence" value="ECO:0007669"/>
    <property type="project" value="InterPro"/>
</dbReference>
<dbReference type="InterPro" id="IPR013149">
    <property type="entry name" value="ADH-like_C"/>
</dbReference>
<dbReference type="Pfam" id="PF00107">
    <property type="entry name" value="ADH_zinc_N"/>
    <property type="match status" value="1"/>
</dbReference>
<dbReference type="PROSITE" id="PS00059">
    <property type="entry name" value="ADH_ZINC"/>
    <property type="match status" value="1"/>
</dbReference>
<comment type="similarity">
    <text evidence="5">Belongs to the zinc-containing alcohol dehydrogenase family.</text>
</comment>
<dbReference type="GO" id="GO:0016491">
    <property type="term" value="F:oxidoreductase activity"/>
    <property type="evidence" value="ECO:0007669"/>
    <property type="project" value="UniProtKB-KW"/>
</dbReference>
<dbReference type="InterPro" id="IPR036291">
    <property type="entry name" value="NAD(P)-bd_dom_sf"/>
</dbReference>
<dbReference type="InterPro" id="IPR013154">
    <property type="entry name" value="ADH-like_N"/>
</dbReference>
<protein>
    <submittedName>
        <fullName evidence="8">Alcohol dehydrogenase catalytic domain-containing protein</fullName>
    </submittedName>
</protein>
<dbReference type="SUPFAM" id="SSF51735">
    <property type="entry name" value="NAD(P)-binding Rossmann-fold domains"/>
    <property type="match status" value="1"/>
</dbReference>
<evidence type="ECO:0000256" key="5">
    <source>
        <dbReference type="RuleBase" id="RU361277"/>
    </source>
</evidence>
<evidence type="ECO:0000256" key="1">
    <source>
        <dbReference type="ARBA" id="ARBA00001947"/>
    </source>
</evidence>
<evidence type="ECO:0000313" key="8">
    <source>
        <dbReference type="EMBL" id="MBO2455280.1"/>
    </source>
</evidence>
<reference evidence="8" key="1">
    <citation type="submission" date="2021-03" db="EMBL/GenBank/DDBJ databases">
        <authorList>
            <person name="Kanchanasin P."/>
            <person name="Saeng-In P."/>
            <person name="Phongsopitanun W."/>
            <person name="Yuki M."/>
            <person name="Kudo T."/>
            <person name="Ohkuma M."/>
            <person name="Tanasupawat S."/>
        </authorList>
    </citation>
    <scope>NUCLEOTIDE SEQUENCE</scope>
    <source>
        <strain evidence="8">GKU 128</strain>
    </source>
</reference>
<sequence>MTLMAAARAHDRTGPLRLEKVTVPEPGPHDVLVRVASAGLAPSLTKLLARGSFKHLPTVPGHEIAGTVAEAGAEVDPALVGTRVRVHAILACRTCRYCRSDREQMCPSAAMIGHGAHGTGPMPLYERYHDGGLAEYVRVPSWLVDLLPDGVSLDVGAKVHDLANAARALKCAALPPGGTLVITAATGTMGTATVKLAPFFGAARLVLVGRSAQRLEPVRAISPLPAETVALDELGRDWEAEHALTARLRTLIPDGADAVIDFLPRGGGTAQATAALATGGTLVHMGGNRTPFPYSARDLQHHCWRVVGTRACTRTDTATVLDLLGSGALRADDLITHRYPLAEVNEALAAMDRREEPMWMAVVNP</sequence>
<dbReference type="InterPro" id="IPR050129">
    <property type="entry name" value="Zn_alcohol_dh"/>
</dbReference>
<name>A0A939PMD0_9ACTN</name>